<organism evidence="3 4">
    <name type="scientific">Chrysophaeum taylorii</name>
    <dbReference type="NCBI Taxonomy" id="2483200"/>
    <lineage>
        <taxon>Eukaryota</taxon>
        <taxon>Sar</taxon>
        <taxon>Stramenopiles</taxon>
        <taxon>Ochrophyta</taxon>
        <taxon>Pelagophyceae</taxon>
        <taxon>Pelagomonadales</taxon>
        <taxon>Pelagomonadaceae</taxon>
        <taxon>Chrysophaeum</taxon>
    </lineage>
</organism>
<dbReference type="Proteomes" id="UP001230188">
    <property type="component" value="Unassembled WGS sequence"/>
</dbReference>
<dbReference type="PROSITE" id="PS50263">
    <property type="entry name" value="CN_HYDROLASE"/>
    <property type="match status" value="1"/>
</dbReference>
<reference evidence="3" key="1">
    <citation type="submission" date="2023-01" db="EMBL/GenBank/DDBJ databases">
        <title>Metagenome sequencing of chrysophaentin producing Chrysophaeum taylorii.</title>
        <authorList>
            <person name="Davison J."/>
            <person name="Bewley C."/>
        </authorList>
    </citation>
    <scope>NUCLEOTIDE SEQUENCE</scope>
    <source>
        <strain evidence="3">NIES-1699</strain>
    </source>
</reference>
<dbReference type="GO" id="GO:0006541">
    <property type="term" value="P:glutamine metabolic process"/>
    <property type="evidence" value="ECO:0007669"/>
    <property type="project" value="TreeGrafter"/>
</dbReference>
<gene>
    <name evidence="3" type="ORF">CTAYLR_010428</name>
</gene>
<dbReference type="AlphaFoldDB" id="A0AAD7U9W0"/>
<keyword evidence="1" id="KW-0378">Hydrolase</keyword>
<evidence type="ECO:0000259" key="2">
    <source>
        <dbReference type="PROSITE" id="PS50263"/>
    </source>
</evidence>
<dbReference type="Gene3D" id="3.60.110.10">
    <property type="entry name" value="Carbon-nitrogen hydrolase"/>
    <property type="match status" value="1"/>
</dbReference>
<evidence type="ECO:0000256" key="1">
    <source>
        <dbReference type="ARBA" id="ARBA00022801"/>
    </source>
</evidence>
<dbReference type="SUPFAM" id="SSF56317">
    <property type="entry name" value="Carbon-nitrogen hydrolase"/>
    <property type="match status" value="1"/>
</dbReference>
<dbReference type="EMBL" id="JAQMWT010000501">
    <property type="protein sequence ID" value="KAJ8600534.1"/>
    <property type="molecule type" value="Genomic_DNA"/>
</dbReference>
<sequence>MRGAVLRGLAAATAPLAMSSSMQAETPVRVAVVQMRVENDKTANLRHCRELVEKAADTGAQLVVLPEVWNSEYAVGAFAGNAEPVKLGKPEGASTELLGDLARRRGVWIVGGSIPERDGANIYNTAPVVDDLGTIVAKHRKVHLFDIDVPGKIRFFESETLAAGDEATVVPLPEDVAPGGHKLGVGICYDCRFAPLAITMRGKGATIIAYPGAFNTVTGPPHYHLLARARALDSQAFVLFASPARNPNSNYQAYGHSIICDPWGTPIATAKGHDEEIIVADLDLSRIAEVRASMRLWDQRRPDVYELGVKPPSEE</sequence>
<dbReference type="GO" id="GO:0005739">
    <property type="term" value="C:mitochondrion"/>
    <property type="evidence" value="ECO:0007669"/>
    <property type="project" value="TreeGrafter"/>
</dbReference>
<comment type="caution">
    <text evidence="3">The sequence shown here is derived from an EMBL/GenBank/DDBJ whole genome shotgun (WGS) entry which is preliminary data.</text>
</comment>
<dbReference type="GO" id="GO:0050152">
    <property type="term" value="F:omega-amidase activity"/>
    <property type="evidence" value="ECO:0007669"/>
    <property type="project" value="TreeGrafter"/>
</dbReference>
<proteinExistence type="predicted"/>
<dbReference type="Pfam" id="PF00795">
    <property type="entry name" value="CN_hydrolase"/>
    <property type="match status" value="1"/>
</dbReference>
<name>A0AAD7U9W0_9STRA</name>
<evidence type="ECO:0000313" key="3">
    <source>
        <dbReference type="EMBL" id="KAJ8600534.1"/>
    </source>
</evidence>
<dbReference type="PANTHER" id="PTHR23088:SF30">
    <property type="entry name" value="OMEGA-AMIDASE NIT2"/>
    <property type="match status" value="1"/>
</dbReference>
<dbReference type="GO" id="GO:0006107">
    <property type="term" value="P:oxaloacetate metabolic process"/>
    <property type="evidence" value="ECO:0007669"/>
    <property type="project" value="TreeGrafter"/>
</dbReference>
<feature type="domain" description="CN hydrolase" evidence="2">
    <location>
        <begin position="28"/>
        <end position="284"/>
    </location>
</feature>
<keyword evidence="4" id="KW-1185">Reference proteome</keyword>
<dbReference type="CDD" id="cd07572">
    <property type="entry name" value="nit"/>
    <property type="match status" value="1"/>
</dbReference>
<evidence type="ECO:0000313" key="4">
    <source>
        <dbReference type="Proteomes" id="UP001230188"/>
    </source>
</evidence>
<accession>A0AAD7U9W0</accession>
<dbReference type="InterPro" id="IPR036526">
    <property type="entry name" value="C-N_Hydrolase_sf"/>
</dbReference>
<dbReference type="InterPro" id="IPR003010">
    <property type="entry name" value="C-N_Hydrolase"/>
</dbReference>
<dbReference type="PANTHER" id="PTHR23088">
    <property type="entry name" value="NITRILASE-RELATED"/>
    <property type="match status" value="1"/>
</dbReference>
<dbReference type="GO" id="GO:0006528">
    <property type="term" value="P:asparagine metabolic process"/>
    <property type="evidence" value="ECO:0007669"/>
    <property type="project" value="TreeGrafter"/>
</dbReference>
<protein>
    <recommendedName>
        <fullName evidence="2">CN hydrolase domain-containing protein</fullName>
    </recommendedName>
</protein>
<dbReference type="InterPro" id="IPR045254">
    <property type="entry name" value="Nit1/2_C-N_Hydrolase"/>
</dbReference>